<dbReference type="PANTHER" id="PTHR24220">
    <property type="entry name" value="IMPORT ATP-BINDING PROTEIN"/>
    <property type="match status" value="1"/>
</dbReference>
<keyword evidence="3 9" id="KW-1003">Cell membrane</keyword>
<evidence type="ECO:0000256" key="7">
    <source>
        <dbReference type="ARBA" id="ARBA00023136"/>
    </source>
</evidence>
<comment type="subunit">
    <text evidence="9">Homodimer. Forms a membrane-associated complex with FtsX.</text>
</comment>
<keyword evidence="4 9" id="KW-0132">Cell division</keyword>
<accession>A0A1Y4MVD8</accession>
<keyword evidence="7 9" id="KW-0472">Membrane</keyword>
<comment type="similarity">
    <text evidence="1 9">Belongs to the ABC transporter superfamily.</text>
</comment>
<organism evidence="11 12">
    <name type="scientific">Anaerotruncus colihominis</name>
    <dbReference type="NCBI Taxonomy" id="169435"/>
    <lineage>
        <taxon>Bacteria</taxon>
        <taxon>Bacillati</taxon>
        <taxon>Bacillota</taxon>
        <taxon>Clostridia</taxon>
        <taxon>Eubacteriales</taxon>
        <taxon>Oscillospiraceae</taxon>
        <taxon>Anaerotruncus</taxon>
    </lineage>
</organism>
<evidence type="ECO:0000256" key="3">
    <source>
        <dbReference type="ARBA" id="ARBA00022475"/>
    </source>
</evidence>
<dbReference type="InterPro" id="IPR003439">
    <property type="entry name" value="ABC_transporter-like_ATP-bd"/>
</dbReference>
<comment type="subcellular location">
    <subcellularLocation>
        <location evidence="9">Cell membrane</location>
        <topology evidence="9">Peripheral membrane protein</topology>
        <orientation evidence="9">Cytoplasmic side</orientation>
    </subcellularLocation>
</comment>
<keyword evidence="5 9" id="KW-0547">Nucleotide-binding</keyword>
<feature type="domain" description="ABC transporter" evidence="10">
    <location>
        <begin position="2"/>
        <end position="227"/>
    </location>
</feature>
<dbReference type="PROSITE" id="PS00211">
    <property type="entry name" value="ABC_TRANSPORTER_1"/>
    <property type="match status" value="1"/>
</dbReference>
<reference evidence="12" key="1">
    <citation type="submission" date="2017-04" db="EMBL/GenBank/DDBJ databases">
        <title>Function of individual gut microbiota members based on whole genome sequencing of pure cultures obtained from chicken caecum.</title>
        <authorList>
            <person name="Medvecky M."/>
            <person name="Cejkova D."/>
            <person name="Polansky O."/>
            <person name="Karasova D."/>
            <person name="Kubasova T."/>
            <person name="Cizek A."/>
            <person name="Rychlik I."/>
        </authorList>
    </citation>
    <scope>NUCLEOTIDE SEQUENCE [LARGE SCALE GENOMIC DNA]</scope>
    <source>
        <strain evidence="12">An175</strain>
    </source>
</reference>
<dbReference type="FunFam" id="3.40.50.300:FF:000056">
    <property type="entry name" value="Cell division ATP-binding protein FtsE"/>
    <property type="match status" value="1"/>
</dbReference>
<proteinExistence type="inferred from homology"/>
<comment type="function">
    <text evidence="9">Part of the ABC transporter FtsEX involved in cellular division.</text>
</comment>
<dbReference type="GO" id="GO:0022857">
    <property type="term" value="F:transmembrane transporter activity"/>
    <property type="evidence" value="ECO:0007669"/>
    <property type="project" value="TreeGrafter"/>
</dbReference>
<evidence type="ECO:0000259" key="10">
    <source>
        <dbReference type="PROSITE" id="PS50893"/>
    </source>
</evidence>
<gene>
    <name evidence="9" type="primary">ftsE</name>
    <name evidence="11" type="ORF">B5F11_09955</name>
</gene>
<sequence>MIEFVNVSKVYKNTGTHALNNFSLSVDRGEFVFVVGPSGAGKSTFIKLMMREEKPSSGEVYVNGQNLVRMKRRKVPYYRRTLGVVFQDFRLIPNMNVYDNVAFALRVTNVSGKEIRSRVPYILGLVGLSHKAKSLPEQLSGGEQQRVALARALVNNPPLIIADEPTGNIDPDLSFEIVDLLSEINKCGTTIVMVTHEHTLVNEFDHRVITIDEGTVISDDRNRGYYVE</sequence>
<evidence type="ECO:0000256" key="6">
    <source>
        <dbReference type="ARBA" id="ARBA00022840"/>
    </source>
</evidence>
<evidence type="ECO:0000313" key="11">
    <source>
        <dbReference type="EMBL" id="OUP69185.1"/>
    </source>
</evidence>
<dbReference type="EMBL" id="NFKP01000011">
    <property type="protein sequence ID" value="OUP69185.1"/>
    <property type="molecule type" value="Genomic_DNA"/>
</dbReference>
<dbReference type="InterPro" id="IPR015854">
    <property type="entry name" value="ABC_transpr_LolD-like"/>
</dbReference>
<dbReference type="RefSeq" id="WP_087301302.1">
    <property type="nucleotide sequence ID" value="NZ_JADNIE010000002.1"/>
</dbReference>
<dbReference type="Gene3D" id="3.40.50.300">
    <property type="entry name" value="P-loop containing nucleotide triphosphate hydrolases"/>
    <property type="match status" value="1"/>
</dbReference>
<dbReference type="Pfam" id="PF00005">
    <property type="entry name" value="ABC_tran"/>
    <property type="match status" value="1"/>
</dbReference>
<evidence type="ECO:0000256" key="9">
    <source>
        <dbReference type="RuleBase" id="RU365094"/>
    </source>
</evidence>
<dbReference type="GO" id="GO:0051301">
    <property type="term" value="P:cell division"/>
    <property type="evidence" value="ECO:0007669"/>
    <property type="project" value="UniProtKB-UniRule"/>
</dbReference>
<keyword evidence="6 9" id="KW-0067">ATP-binding</keyword>
<evidence type="ECO:0000313" key="12">
    <source>
        <dbReference type="Proteomes" id="UP000196386"/>
    </source>
</evidence>
<evidence type="ECO:0000256" key="2">
    <source>
        <dbReference type="ARBA" id="ARBA00020019"/>
    </source>
</evidence>
<dbReference type="GO" id="GO:0005524">
    <property type="term" value="F:ATP binding"/>
    <property type="evidence" value="ECO:0007669"/>
    <property type="project" value="UniProtKB-UniRule"/>
</dbReference>
<dbReference type="SUPFAM" id="SSF52540">
    <property type="entry name" value="P-loop containing nucleoside triphosphate hydrolases"/>
    <property type="match status" value="1"/>
</dbReference>
<protein>
    <recommendedName>
        <fullName evidence="2 9">Cell division ATP-binding protein FtsE</fullName>
    </recommendedName>
</protein>
<dbReference type="AlphaFoldDB" id="A0A1Y4MVD8"/>
<dbReference type="SMART" id="SM00382">
    <property type="entry name" value="AAA"/>
    <property type="match status" value="1"/>
</dbReference>
<evidence type="ECO:0000256" key="8">
    <source>
        <dbReference type="ARBA" id="ARBA00023306"/>
    </source>
</evidence>
<keyword evidence="8 9" id="KW-0131">Cell cycle</keyword>
<dbReference type="InterPro" id="IPR027417">
    <property type="entry name" value="P-loop_NTPase"/>
</dbReference>
<dbReference type="PROSITE" id="PS50893">
    <property type="entry name" value="ABC_TRANSPORTER_2"/>
    <property type="match status" value="1"/>
</dbReference>
<dbReference type="InterPro" id="IPR005286">
    <property type="entry name" value="Cell_div_FtsE"/>
</dbReference>
<name>A0A1Y4MVD8_9FIRM</name>
<dbReference type="Proteomes" id="UP000196386">
    <property type="component" value="Unassembled WGS sequence"/>
</dbReference>
<evidence type="ECO:0000256" key="4">
    <source>
        <dbReference type="ARBA" id="ARBA00022618"/>
    </source>
</evidence>
<dbReference type="NCBIfam" id="TIGR02673">
    <property type="entry name" value="FtsE"/>
    <property type="match status" value="1"/>
</dbReference>
<evidence type="ECO:0000256" key="5">
    <source>
        <dbReference type="ARBA" id="ARBA00022741"/>
    </source>
</evidence>
<dbReference type="GO" id="GO:0016887">
    <property type="term" value="F:ATP hydrolysis activity"/>
    <property type="evidence" value="ECO:0007669"/>
    <property type="project" value="InterPro"/>
</dbReference>
<dbReference type="InterPro" id="IPR003593">
    <property type="entry name" value="AAA+_ATPase"/>
</dbReference>
<dbReference type="GO" id="GO:0005886">
    <property type="term" value="C:plasma membrane"/>
    <property type="evidence" value="ECO:0007669"/>
    <property type="project" value="UniProtKB-SubCell"/>
</dbReference>
<dbReference type="PANTHER" id="PTHR24220:SF470">
    <property type="entry name" value="CELL DIVISION ATP-BINDING PROTEIN FTSE"/>
    <property type="match status" value="1"/>
</dbReference>
<dbReference type="InterPro" id="IPR017871">
    <property type="entry name" value="ABC_transporter-like_CS"/>
</dbReference>
<comment type="caution">
    <text evidence="11">The sequence shown here is derived from an EMBL/GenBank/DDBJ whole genome shotgun (WGS) entry which is preliminary data.</text>
</comment>
<evidence type="ECO:0000256" key="1">
    <source>
        <dbReference type="ARBA" id="ARBA00005417"/>
    </source>
</evidence>